<evidence type="ECO:0000256" key="1">
    <source>
        <dbReference type="SAM" id="Phobius"/>
    </source>
</evidence>
<name>A0A1J5NWJ6_9ZZZZ</name>
<accession>A0A1J5NWJ6</accession>
<comment type="caution">
    <text evidence="2">The sequence shown here is derived from an EMBL/GenBank/DDBJ whole genome shotgun (WGS) entry which is preliminary data.</text>
</comment>
<proteinExistence type="predicted"/>
<evidence type="ECO:0000313" key="2">
    <source>
        <dbReference type="EMBL" id="OIQ63130.1"/>
    </source>
</evidence>
<protein>
    <submittedName>
        <fullName evidence="2">Uncharacterized protein</fullName>
    </submittedName>
</protein>
<dbReference type="EMBL" id="MLJW01009281">
    <property type="protein sequence ID" value="OIQ63130.1"/>
    <property type="molecule type" value="Genomic_DNA"/>
</dbReference>
<gene>
    <name evidence="2" type="ORF">GALL_553320</name>
</gene>
<feature type="transmembrane region" description="Helical" evidence="1">
    <location>
        <begin position="20"/>
        <end position="40"/>
    </location>
</feature>
<keyword evidence="1" id="KW-1133">Transmembrane helix</keyword>
<dbReference type="AlphaFoldDB" id="A0A1J5NWJ6"/>
<reference evidence="2" key="1">
    <citation type="submission" date="2016-10" db="EMBL/GenBank/DDBJ databases">
        <title>Sequence of Gallionella enrichment culture.</title>
        <authorList>
            <person name="Poehlein A."/>
            <person name="Muehling M."/>
            <person name="Daniel R."/>
        </authorList>
    </citation>
    <scope>NUCLEOTIDE SEQUENCE</scope>
</reference>
<keyword evidence="1" id="KW-0472">Membrane</keyword>
<keyword evidence="1" id="KW-0812">Transmembrane</keyword>
<organism evidence="2">
    <name type="scientific">mine drainage metagenome</name>
    <dbReference type="NCBI Taxonomy" id="410659"/>
    <lineage>
        <taxon>unclassified sequences</taxon>
        <taxon>metagenomes</taxon>
        <taxon>ecological metagenomes</taxon>
    </lineage>
</organism>
<sequence>MSADREILTQWAVWVGQRGLPLFFGLLALCITVIELVNGWQLR</sequence>